<accession>A0A855S8B5</accession>
<dbReference type="AlphaFoldDB" id="A0A855S8B5"/>
<name>A0A855S8B5_PHOAN</name>
<feature type="chain" id="PRO_5032667043" evidence="1">
    <location>
        <begin position="21"/>
        <end position="169"/>
    </location>
</feature>
<feature type="signal peptide" evidence="1">
    <location>
        <begin position="1"/>
        <end position="20"/>
    </location>
</feature>
<sequence length="169" mass="18833">MQWYMVMACLIFVFSSFSKASSLQYTFIPKVTIFKKSHSDAIEIDAKKVNFSIPYNSEKEAFHPLDIPFVVRAVEGKPIDYNLSLQVSEHYCIDNGKNKSLNHSVSTLLDGKSFPHVNSGEDGSNGLLLENKVEQSHKLSLIFDNGSLPQLSKEQNCYGLLGITAGIEL</sequence>
<comment type="caution">
    <text evidence="2">The sequence shown here is derived from an EMBL/GenBank/DDBJ whole genome shotgun (WGS) entry which is preliminary data.</text>
</comment>
<organism evidence="2 3">
    <name type="scientific">Photobacterium angustum</name>
    <dbReference type="NCBI Taxonomy" id="661"/>
    <lineage>
        <taxon>Bacteria</taxon>
        <taxon>Pseudomonadati</taxon>
        <taxon>Pseudomonadota</taxon>
        <taxon>Gammaproteobacteria</taxon>
        <taxon>Vibrionales</taxon>
        <taxon>Vibrionaceae</taxon>
        <taxon>Photobacterium</taxon>
    </lineage>
</organism>
<reference evidence="2 3" key="1">
    <citation type="submission" date="2018-01" db="EMBL/GenBank/DDBJ databases">
        <title>Whole genome sequencing of Histamine producing bacteria.</title>
        <authorList>
            <person name="Butler K."/>
        </authorList>
    </citation>
    <scope>NUCLEOTIDE SEQUENCE [LARGE SCALE GENOMIC DNA]</scope>
    <source>
        <strain evidence="2 3">A2-1</strain>
    </source>
</reference>
<protein>
    <submittedName>
        <fullName evidence="2">Uncharacterized protein</fullName>
    </submittedName>
</protein>
<proteinExistence type="predicted"/>
<dbReference type="EMBL" id="PYOY01000011">
    <property type="protein sequence ID" value="PSX05462.1"/>
    <property type="molecule type" value="Genomic_DNA"/>
</dbReference>
<dbReference type="Proteomes" id="UP000241440">
    <property type="component" value="Unassembled WGS sequence"/>
</dbReference>
<evidence type="ECO:0000256" key="1">
    <source>
        <dbReference type="SAM" id="SignalP"/>
    </source>
</evidence>
<keyword evidence="1" id="KW-0732">Signal</keyword>
<gene>
    <name evidence="2" type="ORF">C0W41_17635</name>
</gene>
<dbReference type="RefSeq" id="WP_045083566.1">
    <property type="nucleotide sequence ID" value="NZ_JZSX01000030.1"/>
</dbReference>
<evidence type="ECO:0000313" key="2">
    <source>
        <dbReference type="EMBL" id="PSX05462.1"/>
    </source>
</evidence>
<evidence type="ECO:0000313" key="3">
    <source>
        <dbReference type="Proteomes" id="UP000241440"/>
    </source>
</evidence>